<reference evidence="4 5" key="1">
    <citation type="submission" date="2020-08" db="EMBL/GenBank/DDBJ databases">
        <title>Genomic Encyclopedia of Type Strains, Phase III (KMG-III): the genomes of soil and plant-associated and newly described type strains.</title>
        <authorList>
            <person name="Whitman W."/>
        </authorList>
    </citation>
    <scope>NUCLEOTIDE SEQUENCE [LARGE SCALE GENOMIC DNA]</scope>
    <source>
        <strain evidence="4 5">CECT 3265</strain>
    </source>
</reference>
<evidence type="ECO:0000313" key="5">
    <source>
        <dbReference type="Proteomes" id="UP000556436"/>
    </source>
</evidence>
<evidence type="ECO:0000313" key="4">
    <source>
        <dbReference type="EMBL" id="MBB4889351.1"/>
    </source>
</evidence>
<evidence type="ECO:0000256" key="3">
    <source>
        <dbReference type="ARBA" id="ARBA00022691"/>
    </source>
</evidence>
<dbReference type="InterPro" id="IPR000940">
    <property type="entry name" value="NNMT_TEMT_trans"/>
</dbReference>
<sequence length="253" mass="28206">MDLTSAGYTQGLNREAPWDSFDSRAYHQHNYAFLRKEDQEIIEAVRDYFCEHFRKHPDRPDSGIDVGAGTNLYPALSLLPWCSNITLYEHSVENVLWLEREVAAFSANWGAFWDVFTERPEYRAVSDPRGAVASAAAVGKGDLFDLPRARWGIGTMFFVAESMSTAYREFEGAVAAFARALTPRAPFAAAFMENSQGYQVGDLLFPACGVDAEDVRGALAPFAEDLRISRVRLPEDPIRSGYTGMILACGRRV</sequence>
<dbReference type="AlphaFoldDB" id="A0A7W7LGX2"/>
<evidence type="ECO:0008006" key="6">
    <source>
        <dbReference type="Google" id="ProtNLM"/>
    </source>
</evidence>
<dbReference type="InterPro" id="IPR029063">
    <property type="entry name" value="SAM-dependent_MTases_sf"/>
</dbReference>
<dbReference type="GO" id="GO:0032259">
    <property type="term" value="P:methylation"/>
    <property type="evidence" value="ECO:0007669"/>
    <property type="project" value="UniProtKB-KW"/>
</dbReference>
<gene>
    <name evidence="4" type="ORF">FHS38_005426</name>
</gene>
<protein>
    <recommendedName>
        <fullName evidence="6">NNMT/PNMT/TEMT family protein</fullName>
    </recommendedName>
</protein>
<dbReference type="PROSITE" id="PS51681">
    <property type="entry name" value="SAM_MT_NNMT_PNMT_TEMT"/>
    <property type="match status" value="1"/>
</dbReference>
<name>A0A7W7LGX2_STRNE</name>
<keyword evidence="5" id="KW-1185">Reference proteome</keyword>
<keyword evidence="3" id="KW-0949">S-adenosyl-L-methionine</keyword>
<dbReference type="NCBIfam" id="NF040568">
    <property type="entry name" value="SCO2525_fam"/>
    <property type="match status" value="1"/>
</dbReference>
<dbReference type="Gene3D" id="3.40.50.150">
    <property type="entry name" value="Vaccinia Virus protein VP39"/>
    <property type="match status" value="1"/>
</dbReference>
<dbReference type="Proteomes" id="UP000556436">
    <property type="component" value="Unassembled WGS sequence"/>
</dbReference>
<evidence type="ECO:0000256" key="1">
    <source>
        <dbReference type="ARBA" id="ARBA00022603"/>
    </source>
</evidence>
<keyword evidence="1" id="KW-0489">Methyltransferase</keyword>
<evidence type="ECO:0000256" key="2">
    <source>
        <dbReference type="ARBA" id="ARBA00022679"/>
    </source>
</evidence>
<proteinExistence type="predicted"/>
<dbReference type="GO" id="GO:0008168">
    <property type="term" value="F:methyltransferase activity"/>
    <property type="evidence" value="ECO:0007669"/>
    <property type="project" value="UniProtKB-KW"/>
</dbReference>
<comment type="caution">
    <text evidence="4">The sequence shown here is derived from an EMBL/GenBank/DDBJ whole genome shotgun (WGS) entry which is preliminary data.</text>
</comment>
<accession>A0A7W7LGX2</accession>
<organism evidence="4 5">
    <name type="scientific">Streptomyces netropsis</name>
    <name type="common">Streptoverticillium netropsis</name>
    <dbReference type="NCBI Taxonomy" id="55404"/>
    <lineage>
        <taxon>Bacteria</taxon>
        <taxon>Bacillati</taxon>
        <taxon>Actinomycetota</taxon>
        <taxon>Actinomycetes</taxon>
        <taxon>Kitasatosporales</taxon>
        <taxon>Streptomycetaceae</taxon>
        <taxon>Streptomyces</taxon>
    </lineage>
</organism>
<dbReference type="EMBL" id="JACHJG010000013">
    <property type="protein sequence ID" value="MBB4889351.1"/>
    <property type="molecule type" value="Genomic_DNA"/>
</dbReference>
<keyword evidence="2" id="KW-0808">Transferase</keyword>
<dbReference type="SUPFAM" id="SSF53335">
    <property type="entry name" value="S-adenosyl-L-methionine-dependent methyltransferases"/>
    <property type="match status" value="1"/>
</dbReference>
<dbReference type="RefSeq" id="WP_184737722.1">
    <property type="nucleotide sequence ID" value="NZ_BMRW01000012.1"/>
</dbReference>